<dbReference type="Gene3D" id="3.40.50.300">
    <property type="entry name" value="P-loop containing nucleotide triphosphate hydrolases"/>
    <property type="match status" value="1"/>
</dbReference>
<dbReference type="Pfam" id="PF00437">
    <property type="entry name" value="T2SSE"/>
    <property type="match status" value="1"/>
</dbReference>
<dbReference type="Gene3D" id="3.30.450.90">
    <property type="match status" value="1"/>
</dbReference>
<reference evidence="3" key="1">
    <citation type="journal article" date="2018" name="Genome Biol.">
        <title>SKESA: strategic k-mer extension for scrupulous assemblies.</title>
        <authorList>
            <person name="Souvorov A."/>
            <person name="Agarwala R."/>
            <person name="Lipman D.J."/>
        </authorList>
    </citation>
    <scope>NUCLEOTIDE SEQUENCE</scope>
    <source>
        <strain evidence="3">BCW_3452</strain>
    </source>
</reference>
<sequence length="381" mass="43366">MIPNILIEGDVTTPESALRFFNKAIEVNASEIHVTSEDFVRFEIQGRQQCVSSHQLDNEELANFVRATYKNTSGETRALGDTELDYNFLHRYQKEGDTRLRQYSFRVNVCSATVSTGVGIHLAIRKVEEDAPRWQELGLSESLWDIWRPNEGIVIVSGPTGSGKSTLLAAGNRRILEERQNEKIVTLEHPVEYHLRKYMKETTMIVHRAVGKNTKSFMSGLESSMRQKPTIVVIGEARDRATIEAALTIATTGHLAYTTTHTNSVPETGTRLLSPFPSEEKEQRLADILYSSRLMINQRLLRSEDGKRVAVKEILPFDKDVRYRLESTNPRMLKKEMRRMVNEYGQPFSEDLDKYISQGLLRAEDQEVKSIMLASKAELNS</sequence>
<organism evidence="3">
    <name type="scientific">Vibrio vulnificus</name>
    <dbReference type="NCBI Taxonomy" id="672"/>
    <lineage>
        <taxon>Bacteria</taxon>
        <taxon>Pseudomonadati</taxon>
        <taxon>Pseudomonadota</taxon>
        <taxon>Gammaproteobacteria</taxon>
        <taxon>Vibrionales</taxon>
        <taxon>Vibrionaceae</taxon>
        <taxon>Vibrio</taxon>
    </lineage>
</organism>
<evidence type="ECO:0000259" key="2">
    <source>
        <dbReference type="Pfam" id="PF00437"/>
    </source>
</evidence>
<comment type="caution">
    <text evidence="3">The sequence shown here is derived from an EMBL/GenBank/DDBJ whole genome shotgun (WGS) entry which is preliminary data.</text>
</comment>
<reference evidence="3" key="2">
    <citation type="submission" date="2019-01" db="EMBL/GenBank/DDBJ databases">
        <authorList>
            <consortium name="NCBI Pathogen Detection Project"/>
        </authorList>
    </citation>
    <scope>NUCLEOTIDE SEQUENCE</scope>
    <source>
        <strain evidence="3">BCW_3452</strain>
    </source>
</reference>
<gene>
    <name evidence="3" type="ORF">I7730_20420</name>
</gene>
<dbReference type="EMBL" id="DACRBY010000032">
    <property type="protein sequence ID" value="HAS8542157.1"/>
    <property type="molecule type" value="Genomic_DNA"/>
</dbReference>
<feature type="domain" description="Bacterial type II secretion system protein E" evidence="2">
    <location>
        <begin position="21"/>
        <end position="303"/>
    </location>
</feature>
<evidence type="ECO:0000313" key="3">
    <source>
        <dbReference type="EMBL" id="HAS8542157.1"/>
    </source>
</evidence>
<dbReference type="InterPro" id="IPR027417">
    <property type="entry name" value="P-loop_NTPase"/>
</dbReference>
<dbReference type="InterPro" id="IPR050921">
    <property type="entry name" value="T4SS_GSP_E_ATPase"/>
</dbReference>
<dbReference type="AlphaFoldDB" id="A0A8H9N3G5"/>
<protein>
    <recommendedName>
        <fullName evidence="2">Bacterial type II secretion system protein E domain-containing protein</fullName>
    </recommendedName>
</protein>
<proteinExistence type="inferred from homology"/>
<accession>A0A8H9N3G5</accession>
<name>A0A8H9N3G5_VIBVL</name>
<dbReference type="GO" id="GO:0016887">
    <property type="term" value="F:ATP hydrolysis activity"/>
    <property type="evidence" value="ECO:0007669"/>
    <property type="project" value="InterPro"/>
</dbReference>
<evidence type="ECO:0000256" key="1">
    <source>
        <dbReference type="ARBA" id="ARBA00006611"/>
    </source>
</evidence>
<dbReference type="SUPFAM" id="SSF52540">
    <property type="entry name" value="P-loop containing nucleoside triphosphate hydrolases"/>
    <property type="match status" value="1"/>
</dbReference>
<dbReference type="PANTHER" id="PTHR30486">
    <property type="entry name" value="TWITCHING MOTILITY PROTEIN PILT"/>
    <property type="match status" value="1"/>
</dbReference>
<comment type="similarity">
    <text evidence="1">Belongs to the GSP E family.</text>
</comment>
<dbReference type="InterPro" id="IPR001482">
    <property type="entry name" value="T2SS/T4SS_dom"/>
</dbReference>
<dbReference type="Proteomes" id="UP000863257">
    <property type="component" value="Unassembled WGS sequence"/>
</dbReference>
<dbReference type="PANTHER" id="PTHR30486:SF6">
    <property type="entry name" value="TYPE IV PILUS RETRACTATION ATPASE PILT"/>
    <property type="match status" value="1"/>
</dbReference>